<dbReference type="InterPro" id="IPR052709">
    <property type="entry name" value="Transposase-MT_Hybrid"/>
</dbReference>
<proteinExistence type="predicted"/>
<name>A0A834MNI8_RHYFE</name>
<dbReference type="PANTHER" id="PTHR46060">
    <property type="entry name" value="MARINER MOS1 TRANSPOSASE-LIKE PROTEIN"/>
    <property type="match status" value="1"/>
</dbReference>
<gene>
    <name evidence="1" type="ORF">GWI33_010140</name>
</gene>
<dbReference type="AlphaFoldDB" id="A0A834MNI8"/>
<dbReference type="OrthoDB" id="10032414at2759"/>
<accession>A0A834MNI8</accession>
<reference evidence="1" key="1">
    <citation type="submission" date="2020-08" db="EMBL/GenBank/DDBJ databases">
        <title>Genome sequencing and assembly of the red palm weevil Rhynchophorus ferrugineus.</title>
        <authorList>
            <person name="Dias G.B."/>
            <person name="Bergman C.M."/>
            <person name="Manee M."/>
        </authorList>
    </citation>
    <scope>NUCLEOTIDE SEQUENCE</scope>
    <source>
        <strain evidence="1">AA-2017</strain>
        <tissue evidence="1">Whole larva</tissue>
    </source>
</reference>
<protein>
    <submittedName>
        <fullName evidence="1">Uncharacterized protein</fullName>
    </submittedName>
</protein>
<dbReference type="EMBL" id="JAACXV010000046">
    <property type="protein sequence ID" value="KAF7285719.1"/>
    <property type="molecule type" value="Genomic_DNA"/>
</dbReference>
<organism evidence="1 2">
    <name type="scientific">Rhynchophorus ferrugineus</name>
    <name type="common">Red palm weevil</name>
    <name type="synonym">Curculio ferrugineus</name>
    <dbReference type="NCBI Taxonomy" id="354439"/>
    <lineage>
        <taxon>Eukaryota</taxon>
        <taxon>Metazoa</taxon>
        <taxon>Ecdysozoa</taxon>
        <taxon>Arthropoda</taxon>
        <taxon>Hexapoda</taxon>
        <taxon>Insecta</taxon>
        <taxon>Pterygota</taxon>
        <taxon>Neoptera</taxon>
        <taxon>Endopterygota</taxon>
        <taxon>Coleoptera</taxon>
        <taxon>Polyphaga</taxon>
        <taxon>Cucujiformia</taxon>
        <taxon>Curculionidae</taxon>
        <taxon>Dryophthorinae</taxon>
        <taxon>Rhynchophorus</taxon>
    </lineage>
</organism>
<dbReference type="Proteomes" id="UP000625711">
    <property type="component" value="Unassembled WGS sequence"/>
</dbReference>
<dbReference type="PANTHER" id="PTHR46060:SF1">
    <property type="entry name" value="MARINER MOS1 TRANSPOSASE-LIKE PROTEIN"/>
    <property type="match status" value="1"/>
</dbReference>
<comment type="caution">
    <text evidence="1">The sequence shown here is derived from an EMBL/GenBank/DDBJ whole genome shotgun (WGS) entry which is preliminary data.</text>
</comment>
<dbReference type="Gene3D" id="1.10.10.1450">
    <property type="match status" value="1"/>
</dbReference>
<evidence type="ECO:0000313" key="1">
    <source>
        <dbReference type="EMBL" id="KAF7285719.1"/>
    </source>
</evidence>
<keyword evidence="2" id="KW-1185">Reference proteome</keyword>
<evidence type="ECO:0000313" key="2">
    <source>
        <dbReference type="Proteomes" id="UP000625711"/>
    </source>
</evidence>
<sequence>MDKKEFSVLIKYCFLKGKNTVEVQTWLNAEFADTASGKSTIKDGYAKFRRDEMSTEDGECSGRPKEGIMLNKKLFYYSRPGTLQLTCYMRGTSGVVGDKMVQDGWMTPVEVRKMAEQAISQRISVKANPYDKKGVGWM</sequence>